<dbReference type="Proteomes" id="UP000019243">
    <property type="component" value="Unassembled WGS sequence"/>
</dbReference>
<organism evidence="1 2">
    <name type="scientific">Brochothrix campestris FSL F6-1037</name>
    <dbReference type="NCBI Taxonomy" id="1265861"/>
    <lineage>
        <taxon>Bacteria</taxon>
        <taxon>Bacillati</taxon>
        <taxon>Bacillota</taxon>
        <taxon>Bacilli</taxon>
        <taxon>Bacillales</taxon>
        <taxon>Listeriaceae</taxon>
        <taxon>Brochothrix</taxon>
    </lineage>
</organism>
<dbReference type="RefSeq" id="WP_035315763.1">
    <property type="nucleotide sequence ID" value="NZ_AODH01000077.1"/>
</dbReference>
<dbReference type="AlphaFoldDB" id="W7CM39"/>
<protein>
    <submittedName>
        <fullName evidence="1">Uncharacterized protein</fullName>
    </submittedName>
</protein>
<evidence type="ECO:0000313" key="1">
    <source>
        <dbReference type="EMBL" id="EUJ34178.1"/>
    </source>
</evidence>
<name>W7CM39_9LIST</name>
<evidence type="ECO:0000313" key="2">
    <source>
        <dbReference type="Proteomes" id="UP000019243"/>
    </source>
</evidence>
<keyword evidence="2" id="KW-1185">Reference proteome</keyword>
<reference evidence="1 2" key="1">
    <citation type="submission" date="2012-12" db="EMBL/GenBank/DDBJ databases">
        <title>Novel taxa of Listeriaceae from agricultural environments in the United States.</title>
        <authorList>
            <person name="den Bakker H.C."/>
            <person name="Allred A."/>
            <person name="Warchocki S."/>
            <person name="Wright E.M."/>
            <person name="Burrell A."/>
            <person name="Nightingale K.K."/>
            <person name="Kephart D."/>
            <person name="Wiedmann M."/>
        </authorList>
    </citation>
    <scope>NUCLEOTIDE SEQUENCE [LARGE SCALE GENOMIC DNA]</scope>
    <source>
        <strain evidence="1 2">FSL F6-1037</strain>
    </source>
</reference>
<gene>
    <name evidence="1" type="ORF">BCAMP_12493</name>
</gene>
<sequence length="170" mass="20290">MYYAIGSKTQKIYMKDGKRSKVMTYIQSIPLPLPELITIHEIQHTKEYRIIFKEKGTNVRYNTLLILKEKEFELSEEAVITAFEKVKQLSEPFSLMMKDHKQRLSALTLDQSIRIHVSENVKHSTRKTNQRHINPETQMNKAVQLIRFSNEQHRIFEHLMKEYDVKNNRE</sequence>
<proteinExistence type="predicted"/>
<dbReference type="EMBL" id="AODH01000077">
    <property type="protein sequence ID" value="EUJ34178.1"/>
    <property type="molecule type" value="Genomic_DNA"/>
</dbReference>
<accession>W7CM39</accession>
<comment type="caution">
    <text evidence="1">The sequence shown here is derived from an EMBL/GenBank/DDBJ whole genome shotgun (WGS) entry which is preliminary data.</text>
</comment>